<evidence type="ECO:0000313" key="1">
    <source>
        <dbReference type="EMBL" id="JAD71867.1"/>
    </source>
</evidence>
<protein>
    <submittedName>
        <fullName evidence="1">Uncharacterized protein</fullName>
    </submittedName>
</protein>
<sequence>MQGQGPTAATVWGT</sequence>
<accession>A0A0A9CK06</accession>
<name>A0A0A9CK06_ARUDO</name>
<reference evidence="1" key="1">
    <citation type="submission" date="2014-09" db="EMBL/GenBank/DDBJ databases">
        <authorList>
            <person name="Magalhaes I.L.F."/>
            <person name="Oliveira U."/>
            <person name="Santos F.R."/>
            <person name="Vidigal T.H.D.A."/>
            <person name="Brescovit A.D."/>
            <person name="Santos A.J."/>
        </authorList>
    </citation>
    <scope>NUCLEOTIDE SEQUENCE</scope>
    <source>
        <tissue evidence="1">Shoot tissue taken approximately 20 cm above the soil surface</tissue>
    </source>
</reference>
<organism evidence="1">
    <name type="scientific">Arundo donax</name>
    <name type="common">Giant reed</name>
    <name type="synonym">Donax arundinaceus</name>
    <dbReference type="NCBI Taxonomy" id="35708"/>
    <lineage>
        <taxon>Eukaryota</taxon>
        <taxon>Viridiplantae</taxon>
        <taxon>Streptophyta</taxon>
        <taxon>Embryophyta</taxon>
        <taxon>Tracheophyta</taxon>
        <taxon>Spermatophyta</taxon>
        <taxon>Magnoliopsida</taxon>
        <taxon>Liliopsida</taxon>
        <taxon>Poales</taxon>
        <taxon>Poaceae</taxon>
        <taxon>PACMAD clade</taxon>
        <taxon>Arundinoideae</taxon>
        <taxon>Arundineae</taxon>
        <taxon>Arundo</taxon>
    </lineage>
</organism>
<dbReference type="EMBL" id="GBRH01226028">
    <property type="protein sequence ID" value="JAD71867.1"/>
    <property type="molecule type" value="Transcribed_RNA"/>
</dbReference>
<reference evidence="1" key="2">
    <citation type="journal article" date="2015" name="Data Brief">
        <title>Shoot transcriptome of the giant reed, Arundo donax.</title>
        <authorList>
            <person name="Barrero R.A."/>
            <person name="Guerrero F.D."/>
            <person name="Moolhuijzen P."/>
            <person name="Goolsby J.A."/>
            <person name="Tidwell J."/>
            <person name="Bellgard S.E."/>
            <person name="Bellgard M.I."/>
        </authorList>
    </citation>
    <scope>NUCLEOTIDE SEQUENCE</scope>
    <source>
        <tissue evidence="1">Shoot tissue taken approximately 20 cm above the soil surface</tissue>
    </source>
</reference>
<proteinExistence type="predicted"/>